<organism evidence="3 4">
    <name type="scientific">Trypanosoma rangeli SC58</name>
    <dbReference type="NCBI Taxonomy" id="429131"/>
    <lineage>
        <taxon>Eukaryota</taxon>
        <taxon>Discoba</taxon>
        <taxon>Euglenozoa</taxon>
        <taxon>Kinetoplastea</taxon>
        <taxon>Metakinetoplastina</taxon>
        <taxon>Trypanosomatida</taxon>
        <taxon>Trypanosomatidae</taxon>
        <taxon>Trypanosoma</taxon>
        <taxon>Herpetosoma</taxon>
    </lineage>
</organism>
<evidence type="ECO:0000256" key="2">
    <source>
        <dbReference type="SAM" id="MobiDB-lite"/>
    </source>
</evidence>
<accession>A0A061J6Y8</accession>
<feature type="coiled-coil region" evidence="1">
    <location>
        <begin position="7"/>
        <end position="38"/>
    </location>
</feature>
<dbReference type="OrthoDB" id="248703at2759"/>
<keyword evidence="1" id="KW-0175">Coiled coil</keyword>
<feature type="compositionally biased region" description="Basic and acidic residues" evidence="2">
    <location>
        <begin position="106"/>
        <end position="118"/>
    </location>
</feature>
<feature type="region of interest" description="Disordered" evidence="2">
    <location>
        <begin position="332"/>
        <end position="359"/>
    </location>
</feature>
<dbReference type="AlphaFoldDB" id="A0A061J6Y8"/>
<evidence type="ECO:0000313" key="4">
    <source>
        <dbReference type="Proteomes" id="UP000031737"/>
    </source>
</evidence>
<keyword evidence="4" id="KW-1185">Reference proteome</keyword>
<sequence>MKNTEHLKSLIGELEVYEQELKEKVQQKETELRQLLQRFGPVTTTACFPSSSFFSSAPWRLRIARSETGEKAGNEADAALSSSCITDEKRRIPPSLGSRGSPGNTHAEKSDKPQKKDTSASIDVDAVSSISHASTSSVDSADALTKAQQLLAAIDTATGGKPARRVRFASRSPQVVSSALQCVASVNPAKETVERKPRGTPLPQSQASQASQALREKGGARGNTVVAPMRGNTILPVSQVDLESRDHADSPNRVLADDDDKPCYIRRRRREEQRKRAQRCQSQTSSSDELHVGGNISAAVELTRATFTPDSDMSCPLRRCRSDSSQLRQVCLGPPAKRRQNSTSPSLSAARPHHVSGTQMEGRGAGIILACGPTLVFD</sequence>
<name>A0A061J6Y8_TRYRA</name>
<dbReference type="EMBL" id="AUPL01001645">
    <property type="protein sequence ID" value="ESL10619.1"/>
    <property type="molecule type" value="Genomic_DNA"/>
</dbReference>
<feature type="compositionally biased region" description="Low complexity" evidence="2">
    <location>
        <begin position="204"/>
        <end position="213"/>
    </location>
</feature>
<feature type="region of interest" description="Disordered" evidence="2">
    <location>
        <begin position="70"/>
        <end position="123"/>
    </location>
</feature>
<dbReference type="Proteomes" id="UP000031737">
    <property type="component" value="Unassembled WGS sequence"/>
</dbReference>
<reference evidence="3 4" key="1">
    <citation type="submission" date="2013-07" db="EMBL/GenBank/DDBJ databases">
        <authorList>
            <person name="Stoco P.H."/>
            <person name="Wagner G."/>
            <person name="Gerber A."/>
            <person name="Zaha A."/>
            <person name="Thompson C."/>
            <person name="Bartholomeu D.C."/>
            <person name="Luckemeyer D.D."/>
            <person name="Bahia D."/>
            <person name="Loreto E."/>
            <person name="Prestes E.B."/>
            <person name="Lima F.M."/>
            <person name="Rodrigues-Luiz G."/>
            <person name="Vallejo G.A."/>
            <person name="Filho J.F."/>
            <person name="Monteiro K.M."/>
            <person name="Tyler K.M."/>
            <person name="de Almeida L.G."/>
            <person name="Ortiz M.F."/>
            <person name="Siervo M.A."/>
            <person name="de Moraes M.H."/>
            <person name="Cunha O.L."/>
            <person name="Mendonca-Neto R."/>
            <person name="Silva R."/>
            <person name="Teixeira S.M."/>
            <person name="Murta S.M."/>
            <person name="Sincero T.C."/>
            <person name="Mendes T.A."/>
            <person name="Urmenyi T.P."/>
            <person name="Silva V.G."/>
            <person name="da Rocha W.D."/>
            <person name="Andersson B."/>
            <person name="Romanha A.J."/>
            <person name="Steindel M."/>
            <person name="de Vasconcelos A.T."/>
            <person name="Grisard E.C."/>
        </authorList>
    </citation>
    <scope>NUCLEOTIDE SEQUENCE [LARGE SCALE GENOMIC DNA]</scope>
    <source>
        <strain evidence="3 4">SC58</strain>
    </source>
</reference>
<gene>
    <name evidence="3" type="ORF">TRSC58_01645</name>
</gene>
<evidence type="ECO:0000256" key="1">
    <source>
        <dbReference type="SAM" id="Coils"/>
    </source>
</evidence>
<feature type="region of interest" description="Disordered" evidence="2">
    <location>
        <begin position="189"/>
        <end position="293"/>
    </location>
</feature>
<proteinExistence type="predicted"/>
<dbReference type="VEuPathDB" id="TriTrypDB:TRSC58_01645"/>
<evidence type="ECO:0000313" key="3">
    <source>
        <dbReference type="EMBL" id="ESL10619.1"/>
    </source>
</evidence>
<protein>
    <submittedName>
        <fullName evidence="3">Uncharacterized protein</fullName>
    </submittedName>
</protein>
<comment type="caution">
    <text evidence="3">The sequence shown here is derived from an EMBL/GenBank/DDBJ whole genome shotgun (WGS) entry which is preliminary data.</text>
</comment>